<sequence length="62" mass="6876">TALQNRATLMAKCSARALLQYCSTGDVRPLLVLQRHLCGVQDENGDTYVFSDLCLSPFTWAL</sequence>
<evidence type="ECO:0000313" key="1">
    <source>
        <dbReference type="EMBL" id="KAL0177880.1"/>
    </source>
</evidence>
<keyword evidence="2" id="KW-1185">Reference proteome</keyword>
<gene>
    <name evidence="1" type="ORF">M9458_026774</name>
</gene>
<feature type="non-terminal residue" evidence="1">
    <location>
        <position position="1"/>
    </location>
</feature>
<dbReference type="AlphaFoldDB" id="A0ABD0PW08"/>
<dbReference type="EMBL" id="JAMKFB020000013">
    <property type="protein sequence ID" value="KAL0177880.1"/>
    <property type="molecule type" value="Genomic_DNA"/>
</dbReference>
<reference evidence="1 2" key="1">
    <citation type="submission" date="2024-05" db="EMBL/GenBank/DDBJ databases">
        <title>Genome sequencing and assembly of Indian major carp, Cirrhinus mrigala (Hamilton, 1822).</title>
        <authorList>
            <person name="Mohindra V."/>
            <person name="Chowdhury L.M."/>
            <person name="Lal K."/>
            <person name="Jena J.K."/>
        </authorList>
    </citation>
    <scope>NUCLEOTIDE SEQUENCE [LARGE SCALE GENOMIC DNA]</scope>
    <source>
        <strain evidence="1">CM1030</strain>
        <tissue evidence="1">Blood</tissue>
    </source>
</reference>
<organism evidence="1 2">
    <name type="scientific">Cirrhinus mrigala</name>
    <name type="common">Mrigala</name>
    <dbReference type="NCBI Taxonomy" id="683832"/>
    <lineage>
        <taxon>Eukaryota</taxon>
        <taxon>Metazoa</taxon>
        <taxon>Chordata</taxon>
        <taxon>Craniata</taxon>
        <taxon>Vertebrata</taxon>
        <taxon>Euteleostomi</taxon>
        <taxon>Actinopterygii</taxon>
        <taxon>Neopterygii</taxon>
        <taxon>Teleostei</taxon>
        <taxon>Ostariophysi</taxon>
        <taxon>Cypriniformes</taxon>
        <taxon>Cyprinidae</taxon>
        <taxon>Labeoninae</taxon>
        <taxon>Labeonini</taxon>
        <taxon>Cirrhinus</taxon>
    </lineage>
</organism>
<comment type="caution">
    <text evidence="1">The sequence shown here is derived from an EMBL/GenBank/DDBJ whole genome shotgun (WGS) entry which is preliminary data.</text>
</comment>
<evidence type="ECO:0000313" key="2">
    <source>
        <dbReference type="Proteomes" id="UP001529510"/>
    </source>
</evidence>
<dbReference type="Proteomes" id="UP001529510">
    <property type="component" value="Unassembled WGS sequence"/>
</dbReference>
<name>A0ABD0PW08_CIRMR</name>
<accession>A0ABD0PW08</accession>
<proteinExistence type="predicted"/>
<protein>
    <submittedName>
        <fullName evidence="1">Uncharacterized protein</fullName>
    </submittedName>
</protein>